<dbReference type="Proteomes" id="UP001230207">
    <property type="component" value="Unassembled WGS sequence"/>
</dbReference>
<organism evidence="1 2">
    <name type="scientific">Pararhizobium capsulatum DSM 1112</name>
    <dbReference type="NCBI Taxonomy" id="1121113"/>
    <lineage>
        <taxon>Bacteria</taxon>
        <taxon>Pseudomonadati</taxon>
        <taxon>Pseudomonadota</taxon>
        <taxon>Alphaproteobacteria</taxon>
        <taxon>Hyphomicrobiales</taxon>
        <taxon>Rhizobiaceae</taxon>
        <taxon>Rhizobium/Agrobacterium group</taxon>
        <taxon>Pararhizobium</taxon>
    </lineage>
</organism>
<dbReference type="EMBL" id="JAUSVF010000001">
    <property type="protein sequence ID" value="MDQ0319641.1"/>
    <property type="molecule type" value="Genomic_DNA"/>
</dbReference>
<evidence type="ECO:0000313" key="2">
    <source>
        <dbReference type="Proteomes" id="UP001230207"/>
    </source>
</evidence>
<name>A0ABU0BPN9_9HYPH</name>
<accession>A0ABU0BPN9</accession>
<reference evidence="1 2" key="1">
    <citation type="submission" date="2023-07" db="EMBL/GenBank/DDBJ databases">
        <title>Genomic Encyclopedia of Type Strains, Phase IV (KMG-IV): sequencing the most valuable type-strain genomes for metagenomic binning, comparative biology and taxonomic classification.</title>
        <authorList>
            <person name="Goeker M."/>
        </authorList>
    </citation>
    <scope>NUCLEOTIDE SEQUENCE [LARGE SCALE GENOMIC DNA]</scope>
    <source>
        <strain evidence="1 2">DSM 1112</strain>
    </source>
</reference>
<protein>
    <submittedName>
        <fullName evidence="1">Uncharacterized protein</fullName>
    </submittedName>
</protein>
<gene>
    <name evidence="1" type="ORF">QO002_001779</name>
</gene>
<comment type="caution">
    <text evidence="1">The sequence shown here is derived from an EMBL/GenBank/DDBJ whole genome shotgun (WGS) entry which is preliminary data.</text>
</comment>
<evidence type="ECO:0000313" key="1">
    <source>
        <dbReference type="EMBL" id="MDQ0319641.1"/>
    </source>
</evidence>
<keyword evidence="2" id="KW-1185">Reference proteome</keyword>
<sequence length="53" mass="6422">MYMISHVVGRILARPFVNMLRRDIFQRLLKFRNAVPYLHCSNEGMRHEDEGRF</sequence>
<proteinExistence type="predicted"/>